<feature type="compositionally biased region" description="Polar residues" evidence="1">
    <location>
        <begin position="1"/>
        <end position="28"/>
    </location>
</feature>
<name>A0A317ZFK5_9BACT</name>
<dbReference type="Proteomes" id="UP000247099">
    <property type="component" value="Unassembled WGS sequence"/>
</dbReference>
<dbReference type="InParanoid" id="A0A317ZFK5"/>
<dbReference type="EMBL" id="QHJQ01000004">
    <property type="protein sequence ID" value="PXA04266.1"/>
    <property type="molecule type" value="Genomic_DNA"/>
</dbReference>
<organism evidence="3 4">
    <name type="scientific">Coraliomargarita sinensis</name>
    <dbReference type="NCBI Taxonomy" id="2174842"/>
    <lineage>
        <taxon>Bacteria</taxon>
        <taxon>Pseudomonadati</taxon>
        <taxon>Verrucomicrobiota</taxon>
        <taxon>Opitutia</taxon>
        <taxon>Puniceicoccales</taxon>
        <taxon>Coraliomargaritaceae</taxon>
        <taxon>Coraliomargarita</taxon>
    </lineage>
</organism>
<sequence length="111" mass="11579">MSDTPDPNKPQSESSQDSAPESTPQEPQAASPVKAPSKPVKPPSKPTPKPISITPTEKKEAPASKPDTSITFDEGPADDTPSTAMLVVDGLAAVIAITFTVLIVRDAMPFL</sequence>
<evidence type="ECO:0000313" key="4">
    <source>
        <dbReference type="Proteomes" id="UP000247099"/>
    </source>
</evidence>
<keyword evidence="2" id="KW-1133">Transmembrane helix</keyword>
<dbReference type="RefSeq" id="WP_110130719.1">
    <property type="nucleotide sequence ID" value="NZ_QHJQ01000004.1"/>
</dbReference>
<keyword evidence="2" id="KW-0472">Membrane</keyword>
<proteinExistence type="predicted"/>
<feature type="region of interest" description="Disordered" evidence="1">
    <location>
        <begin position="1"/>
        <end position="80"/>
    </location>
</feature>
<dbReference type="AlphaFoldDB" id="A0A317ZFK5"/>
<gene>
    <name evidence="3" type="ORF">DDZ13_06935</name>
</gene>
<accession>A0A317ZFK5</accession>
<feature type="transmembrane region" description="Helical" evidence="2">
    <location>
        <begin position="84"/>
        <end position="104"/>
    </location>
</feature>
<evidence type="ECO:0000256" key="2">
    <source>
        <dbReference type="SAM" id="Phobius"/>
    </source>
</evidence>
<protein>
    <submittedName>
        <fullName evidence="3">Uncharacterized protein</fullName>
    </submittedName>
</protein>
<keyword evidence="4" id="KW-1185">Reference proteome</keyword>
<feature type="compositionally biased region" description="Pro residues" evidence="1">
    <location>
        <begin position="39"/>
        <end position="49"/>
    </location>
</feature>
<reference evidence="3 4" key="1">
    <citation type="submission" date="2018-05" db="EMBL/GenBank/DDBJ databases">
        <title>Coraliomargarita sinensis sp. nov., isolated from a marine solar saltern.</title>
        <authorList>
            <person name="Zhou L.Y."/>
        </authorList>
    </citation>
    <scope>NUCLEOTIDE SEQUENCE [LARGE SCALE GENOMIC DNA]</scope>
    <source>
        <strain evidence="3 4">WN38</strain>
    </source>
</reference>
<keyword evidence="2" id="KW-0812">Transmembrane</keyword>
<evidence type="ECO:0000313" key="3">
    <source>
        <dbReference type="EMBL" id="PXA04266.1"/>
    </source>
</evidence>
<evidence type="ECO:0000256" key="1">
    <source>
        <dbReference type="SAM" id="MobiDB-lite"/>
    </source>
</evidence>
<comment type="caution">
    <text evidence="3">The sequence shown here is derived from an EMBL/GenBank/DDBJ whole genome shotgun (WGS) entry which is preliminary data.</text>
</comment>